<name>A0ABR8UK29_9GAMM</name>
<keyword evidence="3 6" id="KW-0812">Transmembrane</keyword>
<dbReference type="Gene3D" id="1.20.1250.20">
    <property type="entry name" value="MFS general substrate transporter like domains"/>
    <property type="match status" value="1"/>
</dbReference>
<evidence type="ECO:0000256" key="5">
    <source>
        <dbReference type="ARBA" id="ARBA00023136"/>
    </source>
</evidence>
<comment type="similarity">
    <text evidence="2">Belongs to the major facilitator superfamily. Proton-dependent oligopeptide transporter (POT/PTR) (TC 2.A.17) family.</text>
</comment>
<reference evidence="7 8" key="1">
    <citation type="submission" date="2020-08" db="EMBL/GenBank/DDBJ databases">
        <title>A Genomic Blueprint of the Chicken Gut Microbiome.</title>
        <authorList>
            <person name="Gilroy R."/>
            <person name="Ravi A."/>
            <person name="Getino M."/>
            <person name="Pursley I."/>
            <person name="Horton D.L."/>
            <person name="Alikhan N.-F."/>
            <person name="Baker D."/>
            <person name="Gharbi K."/>
            <person name="Hall N."/>
            <person name="Watson M."/>
            <person name="Adriaenssens E.M."/>
            <person name="Foster-Nyarko E."/>
            <person name="Jarju S."/>
            <person name="Secka A."/>
            <person name="Antonio M."/>
            <person name="Oren A."/>
            <person name="Chaudhuri R."/>
            <person name="La Ragione R.M."/>
            <person name="Hildebrand F."/>
            <person name="Pallen M.J."/>
        </authorList>
    </citation>
    <scope>NUCLEOTIDE SEQUENCE [LARGE SCALE GENOMIC DNA]</scope>
    <source>
        <strain evidence="7 8">Sa2BVA3</strain>
    </source>
</reference>
<feature type="transmembrane region" description="Helical" evidence="6">
    <location>
        <begin position="435"/>
        <end position="457"/>
    </location>
</feature>
<feature type="transmembrane region" description="Helical" evidence="6">
    <location>
        <begin position="508"/>
        <end position="529"/>
    </location>
</feature>
<feature type="transmembrane region" description="Helical" evidence="6">
    <location>
        <begin position="401"/>
        <end position="423"/>
    </location>
</feature>
<evidence type="ECO:0000256" key="3">
    <source>
        <dbReference type="ARBA" id="ARBA00022692"/>
    </source>
</evidence>
<keyword evidence="5 6" id="KW-0472">Membrane</keyword>
<evidence type="ECO:0000313" key="8">
    <source>
        <dbReference type="Proteomes" id="UP000647183"/>
    </source>
</evidence>
<dbReference type="EMBL" id="JACSQJ010000005">
    <property type="protein sequence ID" value="MBD7988385.1"/>
    <property type="molecule type" value="Genomic_DNA"/>
</dbReference>
<proteinExistence type="inferred from homology"/>
<protein>
    <submittedName>
        <fullName evidence="7">MFS transporter</fullName>
    </submittedName>
</protein>
<gene>
    <name evidence="7" type="ORF">H9645_10135</name>
</gene>
<dbReference type="RefSeq" id="WP_191729582.1">
    <property type="nucleotide sequence ID" value="NZ_JACSQJ010000005.1"/>
</dbReference>
<feature type="transmembrane region" description="Helical" evidence="6">
    <location>
        <begin position="240"/>
        <end position="259"/>
    </location>
</feature>
<comment type="caution">
    <text evidence="7">The sequence shown here is derived from an EMBL/GenBank/DDBJ whole genome shotgun (WGS) entry which is preliminary data.</text>
</comment>
<dbReference type="InterPro" id="IPR036259">
    <property type="entry name" value="MFS_trans_sf"/>
</dbReference>
<feature type="transmembrane region" description="Helical" evidence="6">
    <location>
        <begin position="37"/>
        <end position="53"/>
    </location>
</feature>
<evidence type="ECO:0000256" key="4">
    <source>
        <dbReference type="ARBA" id="ARBA00022989"/>
    </source>
</evidence>
<dbReference type="PANTHER" id="PTHR11654">
    <property type="entry name" value="OLIGOPEPTIDE TRANSPORTER-RELATED"/>
    <property type="match status" value="1"/>
</dbReference>
<feature type="transmembrane region" description="Helical" evidence="6">
    <location>
        <begin position="314"/>
        <end position="332"/>
    </location>
</feature>
<dbReference type="InterPro" id="IPR018456">
    <property type="entry name" value="PTR2_symporter_CS"/>
</dbReference>
<feature type="transmembrane region" description="Helical" evidence="6">
    <location>
        <begin position="157"/>
        <end position="177"/>
    </location>
</feature>
<evidence type="ECO:0000256" key="2">
    <source>
        <dbReference type="ARBA" id="ARBA00005982"/>
    </source>
</evidence>
<feature type="transmembrane region" description="Helical" evidence="6">
    <location>
        <begin position="368"/>
        <end position="389"/>
    </location>
</feature>
<feature type="transmembrane region" description="Helical" evidence="6">
    <location>
        <begin position="116"/>
        <end position="136"/>
    </location>
</feature>
<dbReference type="Pfam" id="PF00854">
    <property type="entry name" value="PTR2"/>
    <property type="match status" value="1"/>
</dbReference>
<comment type="subcellular location">
    <subcellularLocation>
        <location evidence="1">Membrane</location>
        <topology evidence="1">Multi-pass membrane protein</topology>
    </subcellularLocation>
</comment>
<dbReference type="PROSITE" id="PS01022">
    <property type="entry name" value="PTR2_1"/>
    <property type="match status" value="1"/>
</dbReference>
<organism evidence="7 8">
    <name type="scientific">Luteimonas colneyensis</name>
    <dbReference type="NCBI Taxonomy" id="2762230"/>
    <lineage>
        <taxon>Bacteria</taxon>
        <taxon>Pseudomonadati</taxon>
        <taxon>Pseudomonadota</taxon>
        <taxon>Gammaproteobacteria</taxon>
        <taxon>Lysobacterales</taxon>
        <taxon>Lysobacteraceae</taxon>
        <taxon>Luteimonas</taxon>
    </lineage>
</organism>
<dbReference type="SUPFAM" id="SSF103473">
    <property type="entry name" value="MFS general substrate transporter"/>
    <property type="match status" value="1"/>
</dbReference>
<dbReference type="Proteomes" id="UP000647183">
    <property type="component" value="Unassembled WGS sequence"/>
</dbReference>
<feature type="transmembrane region" description="Helical" evidence="6">
    <location>
        <begin position="183"/>
        <end position="203"/>
    </location>
</feature>
<feature type="transmembrane region" description="Helical" evidence="6">
    <location>
        <begin position="90"/>
        <end position="110"/>
    </location>
</feature>
<evidence type="ECO:0000256" key="1">
    <source>
        <dbReference type="ARBA" id="ARBA00004141"/>
    </source>
</evidence>
<evidence type="ECO:0000313" key="7">
    <source>
        <dbReference type="EMBL" id="MBD7988385.1"/>
    </source>
</evidence>
<feature type="transmembrane region" description="Helical" evidence="6">
    <location>
        <begin position="469"/>
        <end position="488"/>
    </location>
</feature>
<keyword evidence="4 6" id="KW-1133">Transmembrane helix</keyword>
<sequence length="544" mass="59523">MSTAQVATDSGRMPRQIRYIIGNEACERFSFYGMRNILVPFLISSVLLGYLPAGPDREGAAKDIFHSFVIGVYFFPLLGGWLSDRYFGKYNTVLWFSLVYCAGHACLALFENNATGFYTGLFLIALGSGGIKPLVVSFCGDQFDQSNKDKAKLVFDAFYWIINFGSFFASLLAPLFLRHYGPAVAFGIPGVLMFIATFVFWMGRRQYVNVPPSTNDPHGFMKVVRSALAWRADGGNAGGIVARGALVLAVAMLLGWAGHATAGWPTWWPESFGFVITACLALGVIIAGGGIGASMQLERARGAHPDAAVDGVRAVLRILIVFALVTPFWSLFDQKASTWIIQGREMVIPHGAWWWPSWLIQDAAQMQALNPLLVMLLIPFNNLVLYPALRRMGFQVTALRRMGWGIAISGVSWIVAGVLQLWIDGGEQVSITWQALPYLLLTFGEVLVSATALEFAYSQAPMAMKGVIMAFWYLTSTFGSLWVLLTNAGVRNDAVTAAIANTGLSENAFLMFFFAGFAFVAAAAFAAYARRYPMQDNYRVSGAG</sequence>
<evidence type="ECO:0000256" key="6">
    <source>
        <dbReference type="SAM" id="Phobius"/>
    </source>
</evidence>
<dbReference type="InterPro" id="IPR000109">
    <property type="entry name" value="POT_fam"/>
</dbReference>
<feature type="transmembrane region" description="Helical" evidence="6">
    <location>
        <begin position="271"/>
        <end position="293"/>
    </location>
</feature>
<accession>A0ABR8UK29</accession>
<feature type="transmembrane region" description="Helical" evidence="6">
    <location>
        <begin position="65"/>
        <end position="83"/>
    </location>
</feature>
<keyword evidence="8" id="KW-1185">Reference proteome</keyword>